<feature type="transmembrane region" description="Helical" evidence="5">
    <location>
        <begin position="180"/>
        <end position="205"/>
    </location>
</feature>
<dbReference type="AlphaFoldDB" id="A0A9X1FUZ1"/>
<evidence type="ECO:0000313" key="7">
    <source>
        <dbReference type="Proteomes" id="UP001138661"/>
    </source>
</evidence>
<feature type="transmembrane region" description="Helical" evidence="5">
    <location>
        <begin position="86"/>
        <end position="106"/>
    </location>
</feature>
<comment type="subcellular location">
    <subcellularLocation>
        <location evidence="5">Cell membrane</location>
        <topology evidence="5">Multi-pass membrane protein</topology>
    </subcellularLocation>
    <subcellularLocation>
        <location evidence="1">Membrane</location>
        <topology evidence="1">Multi-pass membrane protein</topology>
    </subcellularLocation>
</comment>
<dbReference type="RefSeq" id="WP_219502288.1">
    <property type="nucleotide sequence ID" value="NZ_JAHXDN010000003.1"/>
</dbReference>
<gene>
    <name evidence="6" type="ORF">KX928_11660</name>
</gene>
<feature type="transmembrane region" description="Helical" evidence="5">
    <location>
        <begin position="151"/>
        <end position="174"/>
    </location>
</feature>
<evidence type="ECO:0000256" key="2">
    <source>
        <dbReference type="ARBA" id="ARBA00022692"/>
    </source>
</evidence>
<feature type="transmembrane region" description="Helical" evidence="5">
    <location>
        <begin position="217"/>
        <end position="239"/>
    </location>
</feature>
<evidence type="ECO:0000256" key="5">
    <source>
        <dbReference type="RuleBase" id="RU363041"/>
    </source>
</evidence>
<dbReference type="EMBL" id="JAHXDN010000003">
    <property type="protein sequence ID" value="MBW4708440.1"/>
    <property type="molecule type" value="Genomic_DNA"/>
</dbReference>
<organism evidence="6 7">
    <name type="scientific">Roseobacter insulae</name>
    <dbReference type="NCBI Taxonomy" id="2859783"/>
    <lineage>
        <taxon>Bacteria</taxon>
        <taxon>Pseudomonadati</taxon>
        <taxon>Pseudomonadota</taxon>
        <taxon>Alphaproteobacteria</taxon>
        <taxon>Rhodobacterales</taxon>
        <taxon>Roseobacteraceae</taxon>
        <taxon>Roseobacter</taxon>
    </lineage>
</organism>
<dbReference type="PANTHER" id="PTHR43483">
    <property type="entry name" value="MEMBRANE TRANSPORTER PROTEIN HI_0806-RELATED"/>
    <property type="match status" value="1"/>
</dbReference>
<reference evidence="6" key="1">
    <citation type="submission" date="2021-07" db="EMBL/GenBank/DDBJ databases">
        <title>Roseobacter insulae sp. nov., isolated from a tidal flat.</title>
        <authorList>
            <person name="Park S."/>
            <person name="Yoon J.-H."/>
        </authorList>
    </citation>
    <scope>NUCLEOTIDE SEQUENCE</scope>
    <source>
        <strain evidence="6">YSTF-M11</strain>
    </source>
</reference>
<protein>
    <recommendedName>
        <fullName evidence="5">Probable membrane transporter protein</fullName>
    </recommendedName>
</protein>
<accession>A0A9X1FUZ1</accession>
<evidence type="ECO:0000256" key="3">
    <source>
        <dbReference type="ARBA" id="ARBA00022989"/>
    </source>
</evidence>
<feature type="transmembrane region" description="Helical" evidence="5">
    <location>
        <begin position="112"/>
        <end position="131"/>
    </location>
</feature>
<evidence type="ECO:0000256" key="1">
    <source>
        <dbReference type="ARBA" id="ARBA00004141"/>
    </source>
</evidence>
<dbReference type="Proteomes" id="UP001138661">
    <property type="component" value="Unassembled WGS sequence"/>
</dbReference>
<proteinExistence type="inferred from homology"/>
<dbReference type="GO" id="GO:0005886">
    <property type="term" value="C:plasma membrane"/>
    <property type="evidence" value="ECO:0007669"/>
    <property type="project" value="UniProtKB-SubCell"/>
</dbReference>
<keyword evidence="3 5" id="KW-1133">Transmembrane helix</keyword>
<evidence type="ECO:0000256" key="4">
    <source>
        <dbReference type="ARBA" id="ARBA00023136"/>
    </source>
</evidence>
<feature type="transmembrane region" description="Helical" evidence="5">
    <location>
        <begin position="54"/>
        <end position="74"/>
    </location>
</feature>
<comment type="caution">
    <text evidence="6">The sequence shown here is derived from an EMBL/GenBank/DDBJ whole genome shotgun (WGS) entry which is preliminary data.</text>
</comment>
<dbReference type="PANTHER" id="PTHR43483:SF3">
    <property type="entry name" value="MEMBRANE TRANSPORTER PROTEIN HI_0806-RELATED"/>
    <property type="match status" value="1"/>
</dbReference>
<evidence type="ECO:0000313" key="6">
    <source>
        <dbReference type="EMBL" id="MBW4708440.1"/>
    </source>
</evidence>
<feature type="transmembrane region" description="Helical" evidence="5">
    <location>
        <begin position="251"/>
        <end position="268"/>
    </location>
</feature>
<dbReference type="Pfam" id="PF01925">
    <property type="entry name" value="TauE"/>
    <property type="match status" value="1"/>
</dbReference>
<keyword evidence="7" id="KW-1185">Reference proteome</keyword>
<dbReference type="InterPro" id="IPR002781">
    <property type="entry name" value="TM_pro_TauE-like"/>
</dbReference>
<name>A0A9X1FUZ1_9RHOB</name>
<keyword evidence="5" id="KW-1003">Cell membrane</keyword>
<keyword evidence="4 5" id="KW-0472">Membrane</keyword>
<feature type="transmembrane region" description="Helical" evidence="5">
    <location>
        <begin position="12"/>
        <end position="42"/>
    </location>
</feature>
<sequence>MSDPALLLQMLGLLLVIGAFAGVLAGLLGVGGGIVLVPAYFYAFQTLGFESSQLMQICVATSLATIIATSARSVHSHNKKGSVDWSVLRGWAPGIMLGACAGMLVVAQLRTATLQFIFGGLAMTIGLYMAFGRSSWRLGSAMPGGVLRAALSLTVGFLSVLMGVGGGSFGVPLMSLYNTAIHRAVATAAGFGLLIAVPAVLGFLVTPVAADIRPPATIGSVNVIAFAITISMTLVTTPLGARIAHALDPRPLKRVFAVFLLLVAANMMRKAAGW</sequence>
<comment type="similarity">
    <text evidence="5">Belongs to the 4-toluene sulfonate uptake permease (TSUP) (TC 2.A.102) family.</text>
</comment>
<keyword evidence="2 5" id="KW-0812">Transmembrane</keyword>